<proteinExistence type="predicted"/>
<protein>
    <submittedName>
        <fullName evidence="1">Uncharacterized protein</fullName>
    </submittedName>
</protein>
<evidence type="ECO:0000313" key="1">
    <source>
        <dbReference type="EMBL" id="GFU18905.1"/>
    </source>
</evidence>
<reference evidence="1" key="1">
    <citation type="submission" date="2020-08" db="EMBL/GenBank/DDBJ databases">
        <title>Multicomponent nature underlies the extraordinary mechanical properties of spider dragline silk.</title>
        <authorList>
            <person name="Kono N."/>
            <person name="Nakamura H."/>
            <person name="Mori M."/>
            <person name="Yoshida Y."/>
            <person name="Ohtoshi R."/>
            <person name="Malay A.D."/>
            <person name="Moran D.A.P."/>
            <person name="Tomita M."/>
            <person name="Numata K."/>
            <person name="Arakawa K."/>
        </authorList>
    </citation>
    <scope>NUCLEOTIDE SEQUENCE</scope>
</reference>
<dbReference type="Proteomes" id="UP000887013">
    <property type="component" value="Unassembled WGS sequence"/>
</dbReference>
<keyword evidence="2" id="KW-1185">Reference proteome</keyword>
<gene>
    <name evidence="1" type="ORF">NPIL_110001</name>
</gene>
<evidence type="ECO:0000313" key="2">
    <source>
        <dbReference type="Proteomes" id="UP000887013"/>
    </source>
</evidence>
<name>A0A8X6QK50_NEPPI</name>
<comment type="caution">
    <text evidence="1">The sequence shown here is derived from an EMBL/GenBank/DDBJ whole genome shotgun (WGS) entry which is preliminary data.</text>
</comment>
<accession>A0A8X6QK50</accession>
<sequence length="77" mass="8686">MTFSVSRSDTSRLLAEGYLKYRVYQSRTSNLSELKDAIRLDLSCIQPDILLSAIARLMTRLQCVIPCGGGHEEHIML</sequence>
<dbReference type="EMBL" id="BMAW01030951">
    <property type="protein sequence ID" value="GFU18905.1"/>
    <property type="molecule type" value="Genomic_DNA"/>
</dbReference>
<organism evidence="1 2">
    <name type="scientific">Nephila pilipes</name>
    <name type="common">Giant wood spider</name>
    <name type="synonym">Nephila maculata</name>
    <dbReference type="NCBI Taxonomy" id="299642"/>
    <lineage>
        <taxon>Eukaryota</taxon>
        <taxon>Metazoa</taxon>
        <taxon>Ecdysozoa</taxon>
        <taxon>Arthropoda</taxon>
        <taxon>Chelicerata</taxon>
        <taxon>Arachnida</taxon>
        <taxon>Araneae</taxon>
        <taxon>Araneomorphae</taxon>
        <taxon>Entelegynae</taxon>
        <taxon>Araneoidea</taxon>
        <taxon>Nephilidae</taxon>
        <taxon>Nephila</taxon>
    </lineage>
</organism>
<dbReference type="OrthoDB" id="6457783at2759"/>
<dbReference type="AlphaFoldDB" id="A0A8X6QK50"/>